<dbReference type="Pfam" id="PF14223">
    <property type="entry name" value="Retrotran_gag_2"/>
    <property type="match status" value="1"/>
</dbReference>
<keyword evidence="1" id="KW-0862">Zinc</keyword>
<evidence type="ECO:0000313" key="4">
    <source>
        <dbReference type="EnsemblPlants" id="OBART08G15020.1"/>
    </source>
</evidence>
<sequence>MICWNDDGDERLAGGLINFVRSGEKRKEGEGSAVSTPLPSSHSVGSGREGVDGACSRWAREKRAVGEWRRRDGITGRRRERRERKAARRILEKERRPLNGADGYLRWKESMLLRLHIVGVAYVLFDDPPPAPAPGPASGEEESAAAASVAAAARRKRARDDAVCRGHILTALSDRIFPDYVRHGTARAAWEAVARTYDGAGASDVARRMLDDLEFFDDDGGGGGAPATLLEQIAHAEALAAAMDSPPSDGALAHALCKKLPQEVAIAAIMRSSGGGGGATMGDVWHVARIMEGFRVCREGMEELHGKCGNCGEPGHHAGDCMGSRLLPPPPTRKATSNHRRSTGRPPQRRRYARPEVLLRDRER</sequence>
<feature type="compositionally biased region" description="Basic and acidic residues" evidence="2">
    <location>
        <begin position="353"/>
        <end position="364"/>
    </location>
</feature>
<dbReference type="HOGENOM" id="CLU_065040_0_0_1"/>
<dbReference type="GO" id="GO:0008270">
    <property type="term" value="F:zinc ion binding"/>
    <property type="evidence" value="ECO:0007669"/>
    <property type="project" value="UniProtKB-KW"/>
</dbReference>
<keyword evidence="1" id="KW-0479">Metal-binding</keyword>
<reference evidence="4" key="2">
    <citation type="submission" date="2015-03" db="UniProtKB">
        <authorList>
            <consortium name="EnsemblPlants"/>
        </authorList>
    </citation>
    <scope>IDENTIFICATION</scope>
</reference>
<keyword evidence="1" id="KW-0863">Zinc-finger</keyword>
<dbReference type="PANTHER" id="PTHR47592">
    <property type="entry name" value="PBF68 PROTEIN"/>
    <property type="match status" value="1"/>
</dbReference>
<feature type="region of interest" description="Disordered" evidence="2">
    <location>
        <begin position="322"/>
        <end position="364"/>
    </location>
</feature>
<organism evidence="4">
    <name type="scientific">Oryza barthii</name>
    <dbReference type="NCBI Taxonomy" id="65489"/>
    <lineage>
        <taxon>Eukaryota</taxon>
        <taxon>Viridiplantae</taxon>
        <taxon>Streptophyta</taxon>
        <taxon>Embryophyta</taxon>
        <taxon>Tracheophyta</taxon>
        <taxon>Spermatophyta</taxon>
        <taxon>Magnoliopsida</taxon>
        <taxon>Liliopsida</taxon>
        <taxon>Poales</taxon>
        <taxon>Poaceae</taxon>
        <taxon>BOP clade</taxon>
        <taxon>Oryzoideae</taxon>
        <taxon>Oryzeae</taxon>
        <taxon>Oryzinae</taxon>
        <taxon>Oryza</taxon>
    </lineage>
</organism>
<evidence type="ECO:0000313" key="5">
    <source>
        <dbReference type="Proteomes" id="UP000026960"/>
    </source>
</evidence>
<name>A0A0D3H0C7_9ORYZ</name>
<feature type="compositionally biased region" description="Polar residues" evidence="2">
    <location>
        <begin position="33"/>
        <end position="44"/>
    </location>
</feature>
<evidence type="ECO:0000256" key="1">
    <source>
        <dbReference type="PROSITE-ProRule" id="PRU00047"/>
    </source>
</evidence>
<dbReference type="STRING" id="65489.A0A0D3H0C7"/>
<evidence type="ECO:0000256" key="2">
    <source>
        <dbReference type="SAM" id="MobiDB-lite"/>
    </source>
</evidence>
<dbReference type="PANTHER" id="PTHR47592:SF27">
    <property type="entry name" value="OS08G0421700 PROTEIN"/>
    <property type="match status" value="1"/>
</dbReference>
<dbReference type="Proteomes" id="UP000026960">
    <property type="component" value="Chromosome 8"/>
</dbReference>
<keyword evidence="5" id="KW-1185">Reference proteome</keyword>
<dbReference type="GO" id="GO:0003676">
    <property type="term" value="F:nucleic acid binding"/>
    <property type="evidence" value="ECO:0007669"/>
    <property type="project" value="InterPro"/>
</dbReference>
<accession>A0A0D3H0C7</accession>
<reference evidence="4" key="1">
    <citation type="journal article" date="2009" name="Rice">
        <title>De Novo Next Generation Sequencing of Plant Genomes.</title>
        <authorList>
            <person name="Rounsley S."/>
            <person name="Marri P.R."/>
            <person name="Yu Y."/>
            <person name="He R."/>
            <person name="Sisneros N."/>
            <person name="Goicoechea J.L."/>
            <person name="Lee S.J."/>
            <person name="Angelova A."/>
            <person name="Kudrna D."/>
            <person name="Luo M."/>
            <person name="Affourtit J."/>
            <person name="Desany B."/>
            <person name="Knight J."/>
            <person name="Niazi F."/>
            <person name="Egholm M."/>
            <person name="Wing R.A."/>
        </authorList>
    </citation>
    <scope>NUCLEOTIDE SEQUENCE [LARGE SCALE GENOMIC DNA]</scope>
    <source>
        <strain evidence="4">cv. IRGC 105608</strain>
    </source>
</reference>
<dbReference type="InterPro" id="IPR001878">
    <property type="entry name" value="Znf_CCHC"/>
</dbReference>
<dbReference type="eggNOG" id="ENOG502SY4H">
    <property type="taxonomic scope" value="Eukaryota"/>
</dbReference>
<protein>
    <recommendedName>
        <fullName evidence="3">CCHC-type domain-containing protein</fullName>
    </recommendedName>
</protein>
<dbReference type="PaxDb" id="65489-OBART08G15020.1"/>
<proteinExistence type="predicted"/>
<feature type="compositionally biased region" description="Basic residues" evidence="2">
    <location>
        <begin position="336"/>
        <end position="352"/>
    </location>
</feature>
<feature type="region of interest" description="Disordered" evidence="2">
    <location>
        <begin position="25"/>
        <end position="52"/>
    </location>
</feature>
<dbReference type="Gramene" id="OBART08G15020.1">
    <property type="protein sequence ID" value="OBART08G15020.1"/>
    <property type="gene ID" value="OBART08G15020"/>
</dbReference>
<feature type="domain" description="CCHC-type" evidence="3">
    <location>
        <begin position="307"/>
        <end position="321"/>
    </location>
</feature>
<dbReference type="AlphaFoldDB" id="A0A0D3H0C7"/>
<dbReference type="PROSITE" id="PS50158">
    <property type="entry name" value="ZF_CCHC"/>
    <property type="match status" value="1"/>
</dbReference>
<dbReference type="EnsemblPlants" id="OBART08G15020.1">
    <property type="protein sequence ID" value="OBART08G15020.1"/>
    <property type="gene ID" value="OBART08G15020"/>
</dbReference>
<evidence type="ECO:0000259" key="3">
    <source>
        <dbReference type="PROSITE" id="PS50158"/>
    </source>
</evidence>